<dbReference type="GeneID" id="109421232"/>
<dbReference type="EnsemblMetazoa" id="AALFPA23_015065.R21832">
    <property type="protein sequence ID" value="AALFPA23_015065.P21832"/>
    <property type="gene ID" value="AALFPA23_015065"/>
</dbReference>
<evidence type="ECO:0000256" key="2">
    <source>
        <dbReference type="ARBA" id="ARBA00022771"/>
    </source>
</evidence>
<evidence type="ECO:0000256" key="5">
    <source>
        <dbReference type="SAM" id="MobiDB-lite"/>
    </source>
</evidence>
<feature type="compositionally biased region" description="Low complexity" evidence="5">
    <location>
        <begin position="69"/>
        <end position="81"/>
    </location>
</feature>
<dbReference type="EnsemblMetazoa" id="AALFPA23_015065.R21831">
    <property type="protein sequence ID" value="AALFPA23_015065.P21831"/>
    <property type="gene ID" value="AALFPA23_015065"/>
</dbReference>
<dbReference type="InterPro" id="IPR001965">
    <property type="entry name" value="Znf_PHD"/>
</dbReference>
<evidence type="ECO:0000259" key="6">
    <source>
        <dbReference type="PROSITE" id="PS50016"/>
    </source>
</evidence>
<dbReference type="Pfam" id="PF00628">
    <property type="entry name" value="PHD"/>
    <property type="match status" value="1"/>
</dbReference>
<keyword evidence="2 4" id="KW-0863">Zinc-finger</keyword>
<reference evidence="8" key="1">
    <citation type="journal article" date="2015" name="Proc. Natl. Acad. Sci. U.S.A.">
        <title>Genome sequence of the Asian Tiger mosquito, Aedes albopictus, reveals insights into its biology, genetics, and evolution.</title>
        <authorList>
            <person name="Chen X.G."/>
            <person name="Jiang X."/>
            <person name="Gu J."/>
            <person name="Xu M."/>
            <person name="Wu Y."/>
            <person name="Deng Y."/>
            <person name="Zhang C."/>
            <person name="Bonizzoni M."/>
            <person name="Dermauw W."/>
            <person name="Vontas J."/>
            <person name="Armbruster P."/>
            <person name="Huang X."/>
            <person name="Yang Y."/>
            <person name="Zhang H."/>
            <person name="He W."/>
            <person name="Peng H."/>
            <person name="Liu Y."/>
            <person name="Wu K."/>
            <person name="Chen J."/>
            <person name="Lirakis M."/>
            <person name="Topalis P."/>
            <person name="Van Leeuwen T."/>
            <person name="Hall A.B."/>
            <person name="Jiang X."/>
            <person name="Thorpe C."/>
            <person name="Mueller R.L."/>
            <person name="Sun C."/>
            <person name="Waterhouse R.M."/>
            <person name="Yan G."/>
            <person name="Tu Z.J."/>
            <person name="Fang X."/>
            <person name="James A.A."/>
        </authorList>
    </citation>
    <scope>NUCLEOTIDE SEQUENCE [LARGE SCALE GENOMIC DNA]</scope>
    <source>
        <strain evidence="8">Foshan</strain>
    </source>
</reference>
<name>A0ABM1Z4N5_AEDAL</name>
<dbReference type="RefSeq" id="XP_062710908.1">
    <property type="nucleotide sequence ID" value="XM_062854924.1"/>
</dbReference>
<evidence type="ECO:0000313" key="7">
    <source>
        <dbReference type="EnsemblMetazoa" id="AALFPA23_015065.P21831"/>
    </source>
</evidence>
<reference evidence="7" key="2">
    <citation type="submission" date="2025-05" db="UniProtKB">
        <authorList>
            <consortium name="EnsemblMetazoa"/>
        </authorList>
    </citation>
    <scope>IDENTIFICATION</scope>
    <source>
        <strain evidence="7">Foshan</strain>
    </source>
</reference>
<keyword evidence="3" id="KW-0862">Zinc</keyword>
<dbReference type="CDD" id="cd22249">
    <property type="entry name" value="UDM1_RNF168_RNF169-like"/>
    <property type="match status" value="1"/>
</dbReference>
<dbReference type="Gene3D" id="3.30.40.10">
    <property type="entry name" value="Zinc/RING finger domain, C3HC4 (zinc finger)"/>
    <property type="match status" value="1"/>
</dbReference>
<feature type="compositionally biased region" description="Polar residues" evidence="5">
    <location>
        <begin position="228"/>
        <end position="247"/>
    </location>
</feature>
<feature type="compositionally biased region" description="Polar residues" evidence="5">
    <location>
        <begin position="211"/>
        <end position="220"/>
    </location>
</feature>
<dbReference type="RefSeq" id="XP_062710906.1">
    <property type="nucleotide sequence ID" value="XM_062854922.1"/>
</dbReference>
<feature type="region of interest" description="Disordered" evidence="5">
    <location>
        <begin position="179"/>
        <end position="249"/>
    </location>
</feature>
<evidence type="ECO:0000313" key="8">
    <source>
        <dbReference type="Proteomes" id="UP000069940"/>
    </source>
</evidence>
<dbReference type="PROSITE" id="PS50016">
    <property type="entry name" value="ZF_PHD_2"/>
    <property type="match status" value="1"/>
</dbReference>
<dbReference type="SMART" id="SM00249">
    <property type="entry name" value="PHD"/>
    <property type="match status" value="1"/>
</dbReference>
<keyword evidence="1" id="KW-0479">Metal-binding</keyword>
<keyword evidence="8" id="KW-1185">Reference proteome</keyword>
<dbReference type="PROSITE" id="PS01359">
    <property type="entry name" value="ZF_PHD_1"/>
    <property type="match status" value="1"/>
</dbReference>
<dbReference type="InterPro" id="IPR019787">
    <property type="entry name" value="Znf_PHD-finger"/>
</dbReference>
<dbReference type="InterPro" id="IPR043502">
    <property type="entry name" value="DNA/RNA_pol_sf"/>
</dbReference>
<dbReference type="EnsemblMetazoa" id="AALFPA23_015065.R21833">
    <property type="protein sequence ID" value="AALFPA23_015065.P21833"/>
    <property type="gene ID" value="AALFPA23_015065"/>
</dbReference>
<dbReference type="Pfam" id="PF03564">
    <property type="entry name" value="DUF1759"/>
    <property type="match status" value="1"/>
</dbReference>
<evidence type="ECO:0000256" key="1">
    <source>
        <dbReference type="ARBA" id="ARBA00022723"/>
    </source>
</evidence>
<dbReference type="InterPro" id="IPR005312">
    <property type="entry name" value="DUF1759"/>
</dbReference>
<dbReference type="PANTHER" id="PTHR47331:SF5">
    <property type="entry name" value="RIBONUCLEASE H"/>
    <property type="match status" value="1"/>
</dbReference>
<sequence>MMQAENTSGFNCRSCNEHDAVDAMVACDACCNWHHFKCVGVDHTVKDRRWVCKECESVTAAGQLNLPPTKGKATKVSGSKTSKSRSKKAEKTVGSKVSVTSSTRAAALEAQMRLIEEEERLNEEELKEREELQRQEFVEEQRKFEIKKKLMEEETKLRETELLKQKELQEKMMQLRRESMEKKKELMRQQAELSESPSSSHISKSERIKNWLTSQQQTEGDNLGNHASRISTSNSPLANPESPQQPRRQLVAPSLPTSQMANLSLHDDHVTNLALPTAYMQIAARQVTGKDLPEFNGNPEDWPMFIRTYEETTNACGFTDVENLVRLQKCLRGIARETVRSRLMMPAGVPHVIKTLQMRFGRPELIIRSLLERIRRVPVPKPERLDTLIDFGLAVENLVVHLQAAKQDNHLTNPVLLQELITKLPTQLRLDWARYKVLHQDPTLVAFGEFMNELIQAASEVSFDLPTSLTTKTEKPRDRERAYVHAHDFVDTESRNTGAVKKLPKPCIVCGTIGHRIAECEEFKEKCVDERMKIMRQHNLCRTCLNFHQKWPCRTWQGCGIEGCRDRHHTLLHPSANTSSTHLSSTHSTVIGESGDRYPYFRILPVIVSIADKWQTIFAFIDEGSSSTLLDRSVAEQLGLKGQTEPLTLQWTGNVERRESNSKKVCFHIASAERAGTFQVQNAHTVERLLLPKQSLPYGALAERYPHLRGLPIADYEQAEPKILIGLDNLRLCIPLKIREGRSDEPIAAKCRLGWTVYGYSACASTPTVSVNFHVPAAQDADHSLNEQLQDFLSLNQAGTDSSFEVPESEADKRARRILEETTRRVSTRFETGLLWKADNIEFPDSFPMAIKRLEALERKLSRDPALRVRVHQKMKEYLSKGYCHLASPEELNYSVQRIWYLPLCVVVNPKKPQKVRIVWDAAAKVENVSFNSALLKGPDMLTNIVFVLYHFREHQIAVTGDIEEMFLRILVRPQDSSSQRFLWREDPSEAPSIYIIEVAIFGSTCSPSSAQFVKNTNAREHMELFPRAATAIKHHYVDDYLDSFETIEEAIEIVIK</sequence>
<dbReference type="Proteomes" id="UP000069940">
    <property type="component" value="Unassembled WGS sequence"/>
</dbReference>
<accession>A0ABM1Z4N5</accession>
<dbReference type="SUPFAM" id="SSF56672">
    <property type="entry name" value="DNA/RNA polymerases"/>
    <property type="match status" value="1"/>
</dbReference>
<dbReference type="InterPro" id="IPR013083">
    <property type="entry name" value="Znf_RING/FYVE/PHD"/>
</dbReference>
<protein>
    <recommendedName>
        <fullName evidence="6">PHD-type domain-containing protein</fullName>
    </recommendedName>
</protein>
<dbReference type="InterPro" id="IPR019786">
    <property type="entry name" value="Zinc_finger_PHD-type_CS"/>
</dbReference>
<proteinExistence type="predicted"/>
<organism evidence="7 8">
    <name type="scientific">Aedes albopictus</name>
    <name type="common">Asian tiger mosquito</name>
    <name type="synonym">Stegomyia albopicta</name>
    <dbReference type="NCBI Taxonomy" id="7160"/>
    <lineage>
        <taxon>Eukaryota</taxon>
        <taxon>Metazoa</taxon>
        <taxon>Ecdysozoa</taxon>
        <taxon>Arthropoda</taxon>
        <taxon>Hexapoda</taxon>
        <taxon>Insecta</taxon>
        <taxon>Pterygota</taxon>
        <taxon>Neoptera</taxon>
        <taxon>Endopterygota</taxon>
        <taxon>Diptera</taxon>
        <taxon>Nematocera</taxon>
        <taxon>Culicoidea</taxon>
        <taxon>Culicidae</taxon>
        <taxon>Culicinae</taxon>
        <taxon>Aedini</taxon>
        <taxon>Aedes</taxon>
        <taxon>Stegomyia</taxon>
    </lineage>
</organism>
<evidence type="ECO:0000256" key="4">
    <source>
        <dbReference type="PROSITE-ProRule" id="PRU00146"/>
    </source>
</evidence>
<evidence type="ECO:0000256" key="3">
    <source>
        <dbReference type="ARBA" id="ARBA00022833"/>
    </source>
</evidence>
<dbReference type="PANTHER" id="PTHR47331">
    <property type="entry name" value="PHD-TYPE DOMAIN-CONTAINING PROTEIN"/>
    <property type="match status" value="1"/>
</dbReference>
<feature type="compositionally biased region" description="Low complexity" evidence="5">
    <location>
        <begin position="192"/>
        <end position="202"/>
    </location>
</feature>
<dbReference type="SUPFAM" id="SSF57903">
    <property type="entry name" value="FYVE/PHD zinc finger"/>
    <property type="match status" value="1"/>
</dbReference>
<dbReference type="InterPro" id="IPR011011">
    <property type="entry name" value="Znf_FYVE_PHD"/>
</dbReference>
<feature type="domain" description="PHD-type" evidence="6">
    <location>
        <begin position="9"/>
        <end position="58"/>
    </location>
</feature>
<feature type="region of interest" description="Disordered" evidence="5">
    <location>
        <begin position="63"/>
        <end position="98"/>
    </location>
</feature>
<dbReference type="RefSeq" id="XP_062710907.1">
    <property type="nucleotide sequence ID" value="XM_062854923.1"/>
</dbReference>